<organism evidence="2 3">
    <name type="scientific">Jannaschia rubra</name>
    <dbReference type="NCBI Taxonomy" id="282197"/>
    <lineage>
        <taxon>Bacteria</taxon>
        <taxon>Pseudomonadati</taxon>
        <taxon>Pseudomonadota</taxon>
        <taxon>Alphaproteobacteria</taxon>
        <taxon>Rhodobacterales</taxon>
        <taxon>Roseobacteraceae</taxon>
        <taxon>Jannaschia</taxon>
    </lineage>
</organism>
<dbReference type="OrthoDB" id="9796962at2"/>
<evidence type="ECO:0008006" key="4">
    <source>
        <dbReference type="Google" id="ProtNLM"/>
    </source>
</evidence>
<gene>
    <name evidence="2" type="ORF">JAN5088_03320</name>
</gene>
<dbReference type="InterPro" id="IPR058248">
    <property type="entry name" value="Lxx211020-like"/>
</dbReference>
<dbReference type="EMBL" id="CXPG01000022">
    <property type="protein sequence ID" value="CTQ34524.1"/>
    <property type="molecule type" value="Genomic_DNA"/>
</dbReference>
<dbReference type="PANTHER" id="PTHR36302:SF1">
    <property type="entry name" value="COPPER CHAPERONE PCU(A)C"/>
    <property type="match status" value="1"/>
</dbReference>
<name>A0A0M6XX76_9RHOB</name>
<sequence>MKLLIFMALVAALPFAAHAEVTVTEAWARASILASRPGAAYLTLKSDVDDRLIGVTTPVADEVTLHATETNSAGIGRMVQIEALDLPAEEAVTLTPGRMHLILMGPSEKFAEGTTFPLILHFETAGKIVVDVPVLGVAAAGPEGPAK</sequence>
<accession>A0A0M6XX76</accession>
<keyword evidence="1" id="KW-0732">Signal</keyword>
<dbReference type="Pfam" id="PF04314">
    <property type="entry name" value="PCuAC"/>
    <property type="match status" value="1"/>
</dbReference>
<dbReference type="RefSeq" id="WP_055683886.1">
    <property type="nucleotide sequence ID" value="NZ_CXPG01000022.1"/>
</dbReference>
<dbReference type="SUPFAM" id="SSF110087">
    <property type="entry name" value="DR1885-like metal-binding protein"/>
    <property type="match status" value="1"/>
</dbReference>
<keyword evidence="3" id="KW-1185">Reference proteome</keyword>
<dbReference type="Proteomes" id="UP000048908">
    <property type="component" value="Unassembled WGS sequence"/>
</dbReference>
<dbReference type="AlphaFoldDB" id="A0A0M6XX76"/>
<evidence type="ECO:0000256" key="1">
    <source>
        <dbReference type="SAM" id="SignalP"/>
    </source>
</evidence>
<protein>
    <recommendedName>
        <fullName evidence="4">Copper chaperone PCu(A)C</fullName>
    </recommendedName>
</protein>
<proteinExistence type="predicted"/>
<evidence type="ECO:0000313" key="3">
    <source>
        <dbReference type="Proteomes" id="UP000048908"/>
    </source>
</evidence>
<evidence type="ECO:0000313" key="2">
    <source>
        <dbReference type="EMBL" id="CTQ34524.1"/>
    </source>
</evidence>
<dbReference type="PANTHER" id="PTHR36302">
    <property type="entry name" value="BLR7088 PROTEIN"/>
    <property type="match status" value="1"/>
</dbReference>
<dbReference type="Gene3D" id="2.60.40.1890">
    <property type="entry name" value="PCu(A)C copper chaperone"/>
    <property type="match status" value="1"/>
</dbReference>
<dbReference type="InterPro" id="IPR007410">
    <property type="entry name" value="LpqE-like"/>
</dbReference>
<feature type="chain" id="PRO_5005807163" description="Copper chaperone PCu(A)C" evidence="1">
    <location>
        <begin position="20"/>
        <end position="147"/>
    </location>
</feature>
<dbReference type="InterPro" id="IPR036182">
    <property type="entry name" value="PCuAC_sf"/>
</dbReference>
<reference evidence="2 3" key="1">
    <citation type="submission" date="2015-07" db="EMBL/GenBank/DDBJ databases">
        <authorList>
            <person name="Noorani M."/>
        </authorList>
    </citation>
    <scope>NUCLEOTIDE SEQUENCE [LARGE SCALE GENOMIC DNA]</scope>
    <source>
        <strain evidence="2 3">CECT 5088</strain>
    </source>
</reference>
<feature type="signal peptide" evidence="1">
    <location>
        <begin position="1"/>
        <end position="19"/>
    </location>
</feature>